<feature type="transmembrane region" description="Helical" evidence="1">
    <location>
        <begin position="281"/>
        <end position="300"/>
    </location>
</feature>
<feature type="transmembrane region" description="Helical" evidence="1">
    <location>
        <begin position="171"/>
        <end position="191"/>
    </location>
</feature>
<protein>
    <submittedName>
        <fullName evidence="4">Acyltransferase</fullName>
    </submittedName>
</protein>
<feature type="transmembrane region" description="Helical" evidence="1">
    <location>
        <begin position="344"/>
        <end position="363"/>
    </location>
</feature>
<dbReference type="RefSeq" id="WP_062328822.1">
    <property type="nucleotide sequence ID" value="NZ_CP014476.1"/>
</dbReference>
<dbReference type="Pfam" id="PF19040">
    <property type="entry name" value="SGNH"/>
    <property type="match status" value="1"/>
</dbReference>
<dbReference type="GO" id="GO:0016020">
    <property type="term" value="C:membrane"/>
    <property type="evidence" value="ECO:0007669"/>
    <property type="project" value="TreeGrafter"/>
</dbReference>
<dbReference type="InterPro" id="IPR002656">
    <property type="entry name" value="Acyl_transf_3_dom"/>
</dbReference>
<gene>
    <name evidence="4" type="ORF">JT25_013075</name>
</gene>
<evidence type="ECO:0000259" key="3">
    <source>
        <dbReference type="Pfam" id="PF19040"/>
    </source>
</evidence>
<feature type="transmembrane region" description="Helical" evidence="1">
    <location>
        <begin position="203"/>
        <end position="220"/>
    </location>
</feature>
<dbReference type="Pfam" id="PF01757">
    <property type="entry name" value="Acyl_transf_3"/>
    <property type="match status" value="1"/>
</dbReference>
<feature type="transmembrane region" description="Helical" evidence="1">
    <location>
        <begin position="82"/>
        <end position="101"/>
    </location>
</feature>
<evidence type="ECO:0000256" key="1">
    <source>
        <dbReference type="SAM" id="Phobius"/>
    </source>
</evidence>
<dbReference type="InterPro" id="IPR043968">
    <property type="entry name" value="SGNH"/>
</dbReference>
<dbReference type="PANTHER" id="PTHR23028:SF53">
    <property type="entry name" value="ACYL_TRANSF_3 DOMAIN-CONTAINING PROTEIN"/>
    <property type="match status" value="1"/>
</dbReference>
<evidence type="ECO:0000313" key="5">
    <source>
        <dbReference type="Proteomes" id="UP000030512"/>
    </source>
</evidence>
<dbReference type="KEGG" id="mdn:JT25_013075"/>
<keyword evidence="1" id="KW-0472">Membrane</keyword>
<evidence type="ECO:0000313" key="4">
    <source>
        <dbReference type="EMBL" id="AMK77400.1"/>
    </source>
</evidence>
<dbReference type="GO" id="GO:0009103">
    <property type="term" value="P:lipopolysaccharide biosynthetic process"/>
    <property type="evidence" value="ECO:0007669"/>
    <property type="project" value="TreeGrafter"/>
</dbReference>
<dbReference type="STRING" id="1538553.JT25_013075"/>
<keyword evidence="1" id="KW-0812">Transmembrane</keyword>
<keyword evidence="4" id="KW-0012">Acyltransferase</keyword>
<dbReference type="PANTHER" id="PTHR23028">
    <property type="entry name" value="ACETYLTRANSFERASE"/>
    <property type="match status" value="1"/>
</dbReference>
<name>A0A126T5R5_9GAMM</name>
<dbReference type="EMBL" id="CP014476">
    <property type="protein sequence ID" value="AMK77400.1"/>
    <property type="molecule type" value="Genomic_DNA"/>
</dbReference>
<feature type="transmembrane region" description="Helical" evidence="1">
    <location>
        <begin position="312"/>
        <end position="332"/>
    </location>
</feature>
<dbReference type="Proteomes" id="UP000030512">
    <property type="component" value="Chromosome"/>
</dbReference>
<dbReference type="OrthoDB" id="9767863at2"/>
<organism evidence="4 5">
    <name type="scientific">Methylomonas denitrificans</name>
    <dbReference type="NCBI Taxonomy" id="1538553"/>
    <lineage>
        <taxon>Bacteria</taxon>
        <taxon>Pseudomonadati</taxon>
        <taxon>Pseudomonadota</taxon>
        <taxon>Gammaproteobacteria</taxon>
        <taxon>Methylococcales</taxon>
        <taxon>Methylococcaceae</taxon>
        <taxon>Methylomonas</taxon>
    </lineage>
</organism>
<feature type="domain" description="SGNH" evidence="3">
    <location>
        <begin position="447"/>
        <end position="691"/>
    </location>
</feature>
<dbReference type="AlphaFoldDB" id="A0A126T5R5"/>
<feature type="transmembrane region" description="Helical" evidence="1">
    <location>
        <begin position="375"/>
        <end position="395"/>
    </location>
</feature>
<accession>A0A126T5R5</accession>
<feature type="transmembrane region" description="Helical" evidence="1">
    <location>
        <begin position="41"/>
        <end position="61"/>
    </location>
</feature>
<dbReference type="InterPro" id="IPR050879">
    <property type="entry name" value="Acyltransferase_3"/>
</dbReference>
<feature type="domain" description="Acyltransferase 3" evidence="2">
    <location>
        <begin position="16"/>
        <end position="360"/>
    </location>
</feature>
<dbReference type="GO" id="GO:0016747">
    <property type="term" value="F:acyltransferase activity, transferring groups other than amino-acyl groups"/>
    <property type="evidence" value="ECO:0007669"/>
    <property type="project" value="InterPro"/>
</dbReference>
<sequence length="702" mass="78798">MTSLQAHLSHPKYRPDIDGLRAIAVLSVIAFHAFPRSLQGGFIGVDIFFVISGYLISTIIFQNLEKGTFSFTEFYARRIKRIFPALILVLVACYAFGWFALFADEYKQLGKHIAAGAGFVSNIVLWSEAGYFDNSGETKPLLHLWSLGIEEQFYIVWPLLLWFAWERNFNLLTITTLVAIVSFCLNIKGIIAHPVATFYSPQTRFWELLCGSLLAWMTLYKKDAFSTIKLKLDGWLAGAVYRNSHAADGKTLANALSFLGIFLLTYGFVLINKDFSFPGRWAVVPMLAAVMIISAGPNAWVNRIVLSHPLAVWFGLISFPLYLWHWPLLSFAQIIETEMPSINIRAVAVLLAVILAWLTYKLVEKPIRLGSHSRAKTAILMLLMLGIGYVGYASYSRDGLEFRKADASTKTKMFADVNGTVLYNTPEDWVDDRCKAVLGGASYNYLMCRFTTPTPKTLVVGDSHAAQFVYDSISKGSNDLVLVGVNGCLPFIDLVSINPEEEFAEKSTRCRVVIPIVLKLLKDFPSIQRVVFATRGAMYIEGSGFGNTETKNVYRIIKSPDDVLAENYNQFVSGYVATINEILKLGKAVVFIEDVPEIGVSAKNCVDERPLRITERALPECDVSRKSFEERNINYRKAVDSILTATHNQIKVFPAYEYLCDELTCGGMHSDVSYFYDDDHLSMRGSKFIFGKYAEWLGKESK</sequence>
<keyword evidence="4" id="KW-0808">Transferase</keyword>
<proteinExistence type="predicted"/>
<keyword evidence="5" id="KW-1185">Reference proteome</keyword>
<feature type="transmembrane region" description="Helical" evidence="1">
    <location>
        <begin position="144"/>
        <end position="165"/>
    </location>
</feature>
<evidence type="ECO:0000259" key="2">
    <source>
        <dbReference type="Pfam" id="PF01757"/>
    </source>
</evidence>
<feature type="transmembrane region" description="Helical" evidence="1">
    <location>
        <begin position="251"/>
        <end position="269"/>
    </location>
</feature>
<keyword evidence="1" id="KW-1133">Transmembrane helix</keyword>
<reference evidence="4 5" key="1">
    <citation type="journal article" date="2015" name="Environ. Microbiol.">
        <title>Methane oxidation coupled to nitrate reduction under hypoxia by the Gammaproteobacterium Methylomonas denitrificans, sp. nov. type strain FJG1.</title>
        <authorList>
            <person name="Kits K.D."/>
            <person name="Klotz M.G."/>
            <person name="Stein L.Y."/>
        </authorList>
    </citation>
    <scope>NUCLEOTIDE SEQUENCE [LARGE SCALE GENOMIC DNA]</scope>
    <source>
        <strain evidence="4 5">FJG1</strain>
    </source>
</reference>